<comment type="similarity">
    <text evidence="5">Belongs to the JADE family.</text>
</comment>
<feature type="domain" description="PHD-type" evidence="11">
    <location>
        <begin position="300"/>
        <end position="417"/>
    </location>
</feature>
<feature type="compositionally biased region" description="Low complexity" evidence="9">
    <location>
        <begin position="680"/>
        <end position="690"/>
    </location>
</feature>
<evidence type="ECO:0000256" key="9">
    <source>
        <dbReference type="SAM" id="MobiDB-lite"/>
    </source>
</evidence>
<dbReference type="Pfam" id="PF10513">
    <property type="entry name" value="EPL1"/>
    <property type="match status" value="1"/>
</dbReference>
<comment type="caution">
    <text evidence="12">The sequence shown here is derived from an EMBL/GenBank/DDBJ whole genome shotgun (WGS) entry which is preliminary data.</text>
</comment>
<dbReference type="InterPro" id="IPR019542">
    <property type="entry name" value="Enhancer_polycomb-like_N"/>
</dbReference>
<feature type="region of interest" description="Disordered" evidence="9">
    <location>
        <begin position="962"/>
        <end position="1109"/>
    </location>
</feature>
<reference evidence="12" key="1">
    <citation type="submission" date="2020-07" db="EMBL/GenBank/DDBJ databases">
        <authorList>
            <person name="Nazaruddin N."/>
        </authorList>
    </citation>
    <scope>NUCLEOTIDE SEQUENCE</scope>
</reference>
<proteinExistence type="inferred from homology"/>
<dbReference type="FunFam" id="3.30.40.10:FF:000004">
    <property type="entry name" value="Jade family PHD finger 2"/>
    <property type="match status" value="1"/>
</dbReference>
<evidence type="ECO:0000256" key="6">
    <source>
        <dbReference type="ARBA" id="ARBA00055261"/>
    </source>
</evidence>
<feature type="region of interest" description="Disordered" evidence="9">
    <location>
        <begin position="822"/>
        <end position="949"/>
    </location>
</feature>
<dbReference type="OrthoDB" id="20839at2759"/>
<dbReference type="CDD" id="cd15671">
    <property type="entry name" value="ePHD_JADE"/>
    <property type="match status" value="1"/>
</dbReference>
<feature type="region of interest" description="Disordered" evidence="9">
    <location>
        <begin position="1"/>
        <end position="20"/>
    </location>
</feature>
<feature type="non-terminal residue" evidence="12">
    <location>
        <position position="1109"/>
    </location>
</feature>
<gene>
    <name evidence="12" type="ORF">MHI_LOCUS799227</name>
</gene>
<feature type="domain" description="PHD-type" evidence="10">
    <location>
        <begin position="248"/>
        <end position="298"/>
    </location>
</feature>
<feature type="compositionally biased region" description="Basic and acidic residues" evidence="9">
    <location>
        <begin position="455"/>
        <end position="466"/>
    </location>
</feature>
<evidence type="ECO:0000256" key="4">
    <source>
        <dbReference type="ARBA" id="ARBA00022833"/>
    </source>
</evidence>
<sequence>MAQRGKRINRNDNDLASCPGAIKRRKCRLGPATGSSSLAATMGPSEEEETMASSSQGGASWTPRPVCDIKISSIYNRSSAEAPAELFRKDLISAMKLPDSEPLSPNEYWVITDQWKQEWERGVQVPVNPDSLPEPTVTITQATPIKQHSEFKLPKKFVRISRDDYFNPEDHHLSTTPARAEKACAYDLDDTDIAWLDVLNGERAQAGQLPITESQLERVIEELEIRCWERIQTIVKNEEGLGIEYDENVICDVCRSPDSEEGNEMVFCDCCNICVHQACYGITSIPDGSWLCRTCSLSQRPDCVLCPNKGGAMKCTRSGQKWAHVSCALWIPEVSIGCVERMEPITKISSIPQSRWALICVLCRERVGACIQCSIKTCKTAYHVTCAFKYGLEMKAIIEDEMADDGVKLRSYCQKHSRTNTKDKVQGTGSSIGSGADKAGSDSEDAESRRRKRKDMTSEEKNQARAAKLQEIEAEFDKHVSLKDIASQQLDVDPDGIVYIYNYWKLKRRAGHNKPLLAPRCGELSGSGSRNQGQAADLEKMRTFVQLRQDLERVRNLCYMVGRREKLCRTFLRLREQTFHKQALVMSGPPLPPAAAAAVMEANHGPSIYDRLYSHPDSEDHTHDFDTIIARIAGIDSPTTEEKKCQQQQQQQQQQQDFNGASSKKLYFNGSVRRKNLYGSDLSSVSSSETDAAKAKTAEKSKIESSTEEENNVSTKTKLSSRRKTKKAVQSSADKLHTTLRENSENEKFVNSRSHTLEHMEKELGSASGSESDELLTLSGGATKHFTASTIYSDTDSDSQEHASHSAVLITKAAVKEFSAANLSKNSQKGFGKDSRHVESAYHNTGLKNKESNQNKSSGKKKEYIPSALIVPQRQAAKKASEIMQRTQQGKKDNSAADNSMPEMIKSPVEELPKCSSSSKQSKDKSPSKKQRENKQSKETKNNDVYDFDKEDGTEILAYVPQRQAAKKAAEHIKSGMGTKTIQQMEQETLDGSESNSSCTSSSESSSDSENPERRKFSDELMDVSSCSTSSESDTPGHNRAKSKPITVSSTANKRQQSGVKGSPERSQDAERKQQMSGRKLKKLPEKKLKTSDGRRGPEFQPPTEREEP</sequence>
<feature type="region of interest" description="Disordered" evidence="9">
    <location>
        <begin position="680"/>
        <end position="755"/>
    </location>
</feature>
<feature type="region of interest" description="Disordered" evidence="9">
    <location>
        <begin position="420"/>
        <end position="466"/>
    </location>
</feature>
<dbReference type="Proteomes" id="UP000752696">
    <property type="component" value="Unassembled WGS sequence"/>
</dbReference>
<dbReference type="Pfam" id="PF13831">
    <property type="entry name" value="PHD_2"/>
    <property type="match status" value="1"/>
</dbReference>
<protein>
    <recommendedName>
        <fullName evidence="7">PHD finger protein rhinoceros</fullName>
    </recommendedName>
</protein>
<dbReference type="InterPro" id="IPR011011">
    <property type="entry name" value="Znf_FYVE_PHD"/>
</dbReference>
<dbReference type="PROSITE" id="PS51805">
    <property type="entry name" value="EPHD"/>
    <property type="match status" value="1"/>
</dbReference>
<keyword evidence="13" id="KW-1185">Reference proteome</keyword>
<dbReference type="EMBL" id="CAJDYZ010010771">
    <property type="protein sequence ID" value="CAD1478465.1"/>
    <property type="molecule type" value="Genomic_DNA"/>
</dbReference>
<evidence type="ECO:0000256" key="2">
    <source>
        <dbReference type="ARBA" id="ARBA00022737"/>
    </source>
</evidence>
<feature type="compositionally biased region" description="Basic and acidic residues" evidence="9">
    <location>
        <begin position="831"/>
        <end position="840"/>
    </location>
</feature>
<dbReference type="Pfam" id="PF13832">
    <property type="entry name" value="zf-HC5HC2H_2"/>
    <property type="match status" value="1"/>
</dbReference>
<evidence type="ECO:0000259" key="10">
    <source>
        <dbReference type="PROSITE" id="PS50016"/>
    </source>
</evidence>
<dbReference type="PANTHER" id="PTHR13793">
    <property type="entry name" value="PHD FINGER PROTEINS"/>
    <property type="match status" value="1"/>
</dbReference>
<dbReference type="FunFam" id="3.30.40.10:FF:000030">
    <property type="entry name" value="Protein Jade-1 isoform 1"/>
    <property type="match status" value="1"/>
</dbReference>
<feature type="compositionally biased region" description="Basic and acidic residues" evidence="9">
    <location>
        <begin position="1083"/>
        <end position="1109"/>
    </location>
</feature>
<evidence type="ECO:0000313" key="13">
    <source>
        <dbReference type="Proteomes" id="UP000752696"/>
    </source>
</evidence>
<dbReference type="PROSITE" id="PS50016">
    <property type="entry name" value="ZF_PHD_2"/>
    <property type="match status" value="1"/>
</dbReference>
<dbReference type="InterPro" id="IPR013083">
    <property type="entry name" value="Znf_RING/FYVE/PHD"/>
</dbReference>
<organism evidence="12 13">
    <name type="scientific">Heterotrigona itama</name>
    <dbReference type="NCBI Taxonomy" id="395501"/>
    <lineage>
        <taxon>Eukaryota</taxon>
        <taxon>Metazoa</taxon>
        <taxon>Ecdysozoa</taxon>
        <taxon>Arthropoda</taxon>
        <taxon>Hexapoda</taxon>
        <taxon>Insecta</taxon>
        <taxon>Pterygota</taxon>
        <taxon>Neoptera</taxon>
        <taxon>Endopterygota</taxon>
        <taxon>Hymenoptera</taxon>
        <taxon>Apocrita</taxon>
        <taxon>Aculeata</taxon>
        <taxon>Apoidea</taxon>
        <taxon>Anthophila</taxon>
        <taxon>Apidae</taxon>
        <taxon>Heterotrigona</taxon>
    </lineage>
</organism>
<feature type="compositionally biased region" description="Basic and acidic residues" evidence="9">
    <location>
        <begin position="1063"/>
        <end position="1074"/>
    </location>
</feature>
<accession>A0A6V7HEE2</accession>
<feature type="compositionally biased region" description="Low complexity" evidence="9">
    <location>
        <begin position="646"/>
        <end position="656"/>
    </location>
</feature>
<name>A0A6V7HEE2_9HYME</name>
<evidence type="ECO:0000313" key="12">
    <source>
        <dbReference type="EMBL" id="CAD1478465.1"/>
    </source>
</evidence>
<dbReference type="SMART" id="SM00249">
    <property type="entry name" value="PHD"/>
    <property type="match status" value="2"/>
</dbReference>
<evidence type="ECO:0000256" key="7">
    <source>
        <dbReference type="ARBA" id="ARBA00068706"/>
    </source>
</evidence>
<keyword evidence="3 8" id="KW-0863">Zinc-finger</keyword>
<evidence type="ECO:0000256" key="5">
    <source>
        <dbReference type="ARBA" id="ARBA00038371"/>
    </source>
</evidence>
<evidence type="ECO:0000256" key="1">
    <source>
        <dbReference type="ARBA" id="ARBA00022723"/>
    </source>
</evidence>
<evidence type="ECO:0000256" key="3">
    <source>
        <dbReference type="ARBA" id="ARBA00022771"/>
    </source>
</evidence>
<dbReference type="InterPro" id="IPR001965">
    <property type="entry name" value="Znf_PHD"/>
</dbReference>
<dbReference type="InterPro" id="IPR034732">
    <property type="entry name" value="EPHD"/>
</dbReference>
<keyword evidence="2" id="KW-0677">Repeat</keyword>
<dbReference type="GO" id="GO:0006357">
    <property type="term" value="P:regulation of transcription by RNA polymerase II"/>
    <property type="evidence" value="ECO:0007669"/>
    <property type="project" value="TreeGrafter"/>
</dbReference>
<dbReference type="AlphaFoldDB" id="A0A6V7HEE2"/>
<dbReference type="PANTHER" id="PTHR13793:SF160">
    <property type="entry name" value="PHD FINGER PROTEIN RHINOCEROS"/>
    <property type="match status" value="1"/>
</dbReference>
<feature type="compositionally biased region" description="Basic and acidic residues" evidence="9">
    <location>
        <begin position="691"/>
        <end position="705"/>
    </location>
</feature>
<dbReference type="SUPFAM" id="SSF57903">
    <property type="entry name" value="FYVE/PHD zinc finger"/>
    <property type="match status" value="1"/>
</dbReference>
<feature type="compositionally biased region" description="Polar residues" evidence="9">
    <location>
        <begin position="1046"/>
        <end position="1060"/>
    </location>
</feature>
<dbReference type="InterPro" id="IPR050701">
    <property type="entry name" value="Histone_Mod_Regulator"/>
</dbReference>
<feature type="region of interest" description="Disordered" evidence="9">
    <location>
        <begin position="26"/>
        <end position="61"/>
    </location>
</feature>
<evidence type="ECO:0000256" key="8">
    <source>
        <dbReference type="PROSITE-ProRule" id="PRU00146"/>
    </source>
</evidence>
<feature type="region of interest" description="Disordered" evidence="9">
    <location>
        <begin position="638"/>
        <end position="662"/>
    </location>
</feature>
<feature type="compositionally biased region" description="Polar residues" evidence="9">
    <location>
        <begin position="978"/>
        <end position="992"/>
    </location>
</feature>
<feature type="compositionally biased region" description="Basic and acidic residues" evidence="9">
    <location>
        <begin position="921"/>
        <end position="949"/>
    </location>
</feature>
<keyword evidence="1" id="KW-0479">Metal-binding</keyword>
<dbReference type="Gene3D" id="3.30.40.10">
    <property type="entry name" value="Zinc/RING finger domain, C3HC4 (zinc finger)"/>
    <property type="match status" value="2"/>
</dbReference>
<dbReference type="GO" id="GO:0008270">
    <property type="term" value="F:zinc ion binding"/>
    <property type="evidence" value="ECO:0007669"/>
    <property type="project" value="UniProtKB-KW"/>
</dbReference>
<dbReference type="CDD" id="cd15573">
    <property type="entry name" value="PHD_JADE"/>
    <property type="match status" value="1"/>
</dbReference>
<dbReference type="InterPro" id="IPR019787">
    <property type="entry name" value="Znf_PHD-finger"/>
</dbReference>
<keyword evidence="4" id="KW-0862">Zinc</keyword>
<comment type="function">
    <text evidence="6">May function as a negative regulator of the EGFR/Ras/MAPK signaling pathway during eye development.</text>
</comment>
<feature type="compositionally biased region" description="Low complexity" evidence="9">
    <location>
        <begin position="993"/>
        <end position="1009"/>
    </location>
</feature>
<evidence type="ECO:0000259" key="11">
    <source>
        <dbReference type="PROSITE" id="PS51805"/>
    </source>
</evidence>
<dbReference type="PROSITE" id="PS01359">
    <property type="entry name" value="ZF_PHD_1"/>
    <property type="match status" value="1"/>
</dbReference>
<dbReference type="InterPro" id="IPR019786">
    <property type="entry name" value="Zinc_finger_PHD-type_CS"/>
</dbReference>
<feature type="compositionally biased region" description="Basic and acidic residues" evidence="9">
    <location>
        <begin position="734"/>
        <end position="755"/>
    </location>
</feature>